<sequence length="426" mass="46060">MKRGLVKLALSSGAAVMPTFACAQSVGVGSVIVIEPDLDRNDVAGGRLEPDYSPRPVVVGALLAEPSVSMVGGFQTNLFNRPDAQAAASATVNPALKLRTNASRHELRFSAMGALRRYSRYTTENSEQYTLEAGGRFDLGPRQAIRLSAQYAQLIEPRSSVGSVPDAAEPVSFRRLSADVGAGFAFGAFRVVPRLQYEQLDYNAVDRAGGGSADQSFRDTRTVGGELRLEYEFSGLLSGFAAASYDDVASTSAPAALQRDSRDYTVVAGLRGELSPVISGEASIGYRSRDYDQPAYRDFSGVTFRADLQWYVTPLLTLRAQARRDFRNSGARTVGGILTDTITLSAYYDPLRNLRLALDAGLERGDFGDVDTRTWRKSFRLRAQYRVNRSLSIGAYLGVLRQDVSGAPLVNPFTSFSAGLGVTITP</sequence>
<organism evidence="2 3">
    <name type="scientific">Novosphingobium indicum</name>
    <dbReference type="NCBI Taxonomy" id="462949"/>
    <lineage>
        <taxon>Bacteria</taxon>
        <taxon>Pseudomonadati</taxon>
        <taxon>Pseudomonadota</taxon>
        <taxon>Alphaproteobacteria</taxon>
        <taxon>Sphingomonadales</taxon>
        <taxon>Sphingomonadaceae</taxon>
        <taxon>Novosphingobium</taxon>
    </lineage>
</organism>
<feature type="signal peptide" evidence="1">
    <location>
        <begin position="1"/>
        <end position="23"/>
    </location>
</feature>
<name>A0ABQ2JS47_9SPHN</name>
<dbReference type="Pfam" id="PF10082">
    <property type="entry name" value="BBP2_2"/>
    <property type="match status" value="1"/>
</dbReference>
<evidence type="ECO:0008006" key="4">
    <source>
        <dbReference type="Google" id="ProtNLM"/>
    </source>
</evidence>
<comment type="caution">
    <text evidence="2">The sequence shown here is derived from an EMBL/GenBank/DDBJ whole genome shotgun (WGS) entry which is preliminary data.</text>
</comment>
<proteinExistence type="predicted"/>
<evidence type="ECO:0000313" key="3">
    <source>
        <dbReference type="Proteomes" id="UP000605099"/>
    </source>
</evidence>
<gene>
    <name evidence="2" type="ORF">GCM10011349_27270</name>
</gene>
<dbReference type="EMBL" id="BMLK01000012">
    <property type="protein sequence ID" value="GGN53031.1"/>
    <property type="molecule type" value="Genomic_DNA"/>
</dbReference>
<evidence type="ECO:0000256" key="1">
    <source>
        <dbReference type="SAM" id="SignalP"/>
    </source>
</evidence>
<accession>A0ABQ2JS47</accession>
<protein>
    <recommendedName>
        <fullName evidence="4">Outer membrane beta-barrel protein</fullName>
    </recommendedName>
</protein>
<evidence type="ECO:0000313" key="2">
    <source>
        <dbReference type="EMBL" id="GGN53031.1"/>
    </source>
</evidence>
<keyword evidence="3" id="KW-1185">Reference proteome</keyword>
<dbReference type="InterPro" id="IPR018759">
    <property type="entry name" value="BBP2_2"/>
</dbReference>
<reference evidence="3" key="1">
    <citation type="journal article" date="2019" name="Int. J. Syst. Evol. Microbiol.">
        <title>The Global Catalogue of Microorganisms (GCM) 10K type strain sequencing project: providing services to taxonomists for standard genome sequencing and annotation.</title>
        <authorList>
            <consortium name="The Broad Institute Genomics Platform"/>
            <consortium name="The Broad Institute Genome Sequencing Center for Infectious Disease"/>
            <person name="Wu L."/>
            <person name="Ma J."/>
        </authorList>
    </citation>
    <scope>NUCLEOTIDE SEQUENCE [LARGE SCALE GENOMIC DNA]</scope>
    <source>
        <strain evidence="3">CGMCC 1.6784</strain>
    </source>
</reference>
<dbReference type="SUPFAM" id="SSF56935">
    <property type="entry name" value="Porins"/>
    <property type="match status" value="1"/>
</dbReference>
<dbReference type="Proteomes" id="UP000605099">
    <property type="component" value="Unassembled WGS sequence"/>
</dbReference>
<feature type="chain" id="PRO_5046023706" description="Outer membrane beta-barrel protein" evidence="1">
    <location>
        <begin position="24"/>
        <end position="426"/>
    </location>
</feature>
<keyword evidence="1" id="KW-0732">Signal</keyword>